<gene>
    <name evidence="1" type="ORF">FDP22_02490</name>
</gene>
<protein>
    <submittedName>
        <fullName evidence="1">DNA polymerase III subunit delta</fullName>
        <ecNumber evidence="1">2.7.7.7</ecNumber>
    </submittedName>
</protein>
<keyword evidence="1" id="KW-0808">Transferase</keyword>
<proteinExistence type="predicted"/>
<dbReference type="AlphaFoldDB" id="A0A5B8FU20"/>
<keyword evidence="1" id="KW-0548">Nucleotidyltransferase</keyword>
<dbReference type="PANTHER" id="PTHR11669:SF8">
    <property type="entry name" value="DNA POLYMERASE III SUBUNIT DELTA"/>
    <property type="match status" value="1"/>
</dbReference>
<dbReference type="NCBIfam" id="NF005677">
    <property type="entry name" value="PRK07471.1"/>
    <property type="match status" value="1"/>
</dbReference>
<evidence type="ECO:0000313" key="1">
    <source>
        <dbReference type="EMBL" id="QDL90754.1"/>
    </source>
</evidence>
<dbReference type="Pfam" id="PF13177">
    <property type="entry name" value="DNA_pol3_delta2"/>
    <property type="match status" value="1"/>
</dbReference>
<dbReference type="EC" id="2.7.7.7" evidence="1"/>
<dbReference type="SUPFAM" id="SSF52540">
    <property type="entry name" value="P-loop containing nucleoside triphosphate hydrolases"/>
    <property type="match status" value="1"/>
</dbReference>
<evidence type="ECO:0000313" key="2">
    <source>
        <dbReference type="Proteomes" id="UP000305888"/>
    </source>
</evidence>
<dbReference type="Proteomes" id="UP000305888">
    <property type="component" value="Chromosome"/>
</dbReference>
<dbReference type="EMBL" id="CP040818">
    <property type="protein sequence ID" value="QDL90754.1"/>
    <property type="molecule type" value="Genomic_DNA"/>
</dbReference>
<dbReference type="GO" id="GO:0009360">
    <property type="term" value="C:DNA polymerase III complex"/>
    <property type="evidence" value="ECO:0007669"/>
    <property type="project" value="TreeGrafter"/>
</dbReference>
<dbReference type="OrthoDB" id="9811073at2"/>
<sequence length="363" mass="38896">MSTEDIPEPDRVEGAPHPRRTAALFGQPAAEEAFLTARDAGRLHHAWLIAGPRGVGKATLAWRIARNLLAGAGGPLDMAPDQPVFRRCAALSEPRLFLLRRAWDAKAARLRQIIDVEETRRLKTFLQLSSADGGWRAVIVDAAEEMNTSAANALLKVLEEPPERTAFLLVCHAPARLLPTIRSRCRELRCGPLDAASLAAALDAAGLQTDDATALAELSGGSAGEAMRLAAHGGQPAYEELLALLATLPRLDRPRMIALADSCAGRDAAERYDMMMRLVPLALSRFARAGALGALPVEAARGEGDLIRRLSPGPGPARAWAEAVQRLGERMARARSVNLDPGQVMLDTFLDIETTAQRLASAA</sequence>
<dbReference type="InterPro" id="IPR027417">
    <property type="entry name" value="P-loop_NTPase"/>
</dbReference>
<accession>A0A5B8FU20</accession>
<dbReference type="GO" id="GO:0003887">
    <property type="term" value="F:DNA-directed DNA polymerase activity"/>
    <property type="evidence" value="ECO:0007669"/>
    <property type="project" value="UniProtKB-EC"/>
</dbReference>
<name>A0A5B8FU20_9RHOB</name>
<dbReference type="PANTHER" id="PTHR11669">
    <property type="entry name" value="REPLICATION FACTOR C / DNA POLYMERASE III GAMMA-TAU SUBUNIT"/>
    <property type="match status" value="1"/>
</dbReference>
<organism evidence="1 2">
    <name type="scientific">Paroceanicella profunda</name>
    <dbReference type="NCBI Taxonomy" id="2579971"/>
    <lineage>
        <taxon>Bacteria</taxon>
        <taxon>Pseudomonadati</taxon>
        <taxon>Pseudomonadota</taxon>
        <taxon>Alphaproteobacteria</taxon>
        <taxon>Rhodobacterales</taxon>
        <taxon>Paracoccaceae</taxon>
        <taxon>Paroceanicella</taxon>
    </lineage>
</organism>
<dbReference type="KEGG" id="ppru:FDP22_02490"/>
<keyword evidence="2" id="KW-1185">Reference proteome</keyword>
<dbReference type="RefSeq" id="WP_138576507.1">
    <property type="nucleotide sequence ID" value="NZ_CP040818.1"/>
</dbReference>
<reference evidence="1 2" key="1">
    <citation type="submission" date="2019-06" db="EMBL/GenBank/DDBJ databases">
        <title>Genome sequence of Rhodobacteraceae bacterium D4M1.</title>
        <authorList>
            <person name="Cao J."/>
        </authorList>
    </citation>
    <scope>NUCLEOTIDE SEQUENCE [LARGE SCALE GENOMIC DNA]</scope>
    <source>
        <strain evidence="1 2">D4M1</strain>
    </source>
</reference>
<dbReference type="Gene3D" id="3.40.50.300">
    <property type="entry name" value="P-loop containing nucleotide triphosphate hydrolases"/>
    <property type="match status" value="1"/>
</dbReference>
<dbReference type="GO" id="GO:0006261">
    <property type="term" value="P:DNA-templated DNA replication"/>
    <property type="evidence" value="ECO:0007669"/>
    <property type="project" value="TreeGrafter"/>
</dbReference>
<dbReference type="InterPro" id="IPR050238">
    <property type="entry name" value="DNA_Rep/Repair_Clamp_Loader"/>
</dbReference>